<organism evidence="11 12">
    <name type="scientific">Marssonina brunnea f. sp. multigermtubi (strain MB_m1)</name>
    <name type="common">Marssonina leaf spot fungus</name>
    <dbReference type="NCBI Taxonomy" id="1072389"/>
    <lineage>
        <taxon>Eukaryota</taxon>
        <taxon>Fungi</taxon>
        <taxon>Dikarya</taxon>
        <taxon>Ascomycota</taxon>
        <taxon>Pezizomycotina</taxon>
        <taxon>Leotiomycetes</taxon>
        <taxon>Helotiales</taxon>
        <taxon>Drepanopezizaceae</taxon>
        <taxon>Drepanopeziza</taxon>
    </lineage>
</organism>
<keyword evidence="12" id="KW-1185">Reference proteome</keyword>
<dbReference type="STRING" id="1072389.K1XZV5"/>
<dbReference type="GO" id="GO:0005576">
    <property type="term" value="C:extracellular region"/>
    <property type="evidence" value="ECO:0007669"/>
    <property type="project" value="UniProtKB-SubCell"/>
</dbReference>
<evidence type="ECO:0000256" key="4">
    <source>
        <dbReference type="ARBA" id="ARBA00022723"/>
    </source>
</evidence>
<keyword evidence="4" id="KW-0479">Metal-binding</keyword>
<evidence type="ECO:0000256" key="2">
    <source>
        <dbReference type="ARBA" id="ARBA00004613"/>
    </source>
</evidence>
<dbReference type="GO" id="GO:0046872">
    <property type="term" value="F:metal ion binding"/>
    <property type="evidence" value="ECO:0007669"/>
    <property type="project" value="UniProtKB-KW"/>
</dbReference>
<dbReference type="InterPro" id="IPR053868">
    <property type="entry name" value="Pel9A-like_beta_helix"/>
</dbReference>
<comment type="similarity">
    <text evidence="8">Belongs to the polysaccharide lyase 9 family.</text>
</comment>
<dbReference type="GeneID" id="18759317"/>
<dbReference type="KEGG" id="mbe:MBM_03382"/>
<evidence type="ECO:0000256" key="7">
    <source>
        <dbReference type="ARBA" id="ARBA00023239"/>
    </source>
</evidence>
<dbReference type="PANTHER" id="PTHR40088:SF1">
    <property type="entry name" value="PECTATE LYASE PEL9"/>
    <property type="match status" value="1"/>
</dbReference>
<sequence>MRYNIFLVVVAAAHSAYAATYYVSPTGSDTAAGTLAAPYRSIQLAVDKVVPGDTIFMRGGTYSLTTNIKITRKDGTSSARITLSAYNNEKVILDGEALPGTPSELNSSLPLVNRGVLQVLASSYWTFINFELINGPYGVFHANSSYNRYERLVTRENYESGFHMQGICERNTVLYLDSYKNRDPRRLGENADGFALKEGEGEGNLIKGVRVWGNSDDGLDLWEFRSGVTIEDSVSWGNGNNTWGFSPFNGDGNGFKLGGGDDGAVRPANHVVRNCISFQNVQKGFVDNGQTGVFNISRNSAWNNGNVGFFMESSTATLVDNLAVRNGRSEFSFTGGSQVTAGNTWQIAGTWNDAALMSTDSAVIKGPRDADGKIRSSNFLRPKNGAAVGAVI</sequence>
<dbReference type="Gene3D" id="2.160.20.10">
    <property type="entry name" value="Single-stranded right-handed beta-helix, Pectin lyase-like"/>
    <property type="match status" value="1"/>
</dbReference>
<reference evidence="11 12" key="1">
    <citation type="journal article" date="2012" name="BMC Genomics">
        <title>Sequencing the genome of Marssonina brunnea reveals fungus-poplar co-evolution.</title>
        <authorList>
            <person name="Zhu S."/>
            <person name="Cao Y.-Z."/>
            <person name="Jiang C."/>
            <person name="Tan B.-Y."/>
            <person name="Wang Z."/>
            <person name="Feng S."/>
            <person name="Zhang L."/>
            <person name="Su X.-H."/>
            <person name="Brejova B."/>
            <person name="Vinar T."/>
            <person name="Xu M."/>
            <person name="Wang M.-X."/>
            <person name="Zhang S.-G."/>
            <person name="Huang M.-R."/>
            <person name="Wu R."/>
            <person name="Zhou Y."/>
        </authorList>
    </citation>
    <scope>NUCLEOTIDE SEQUENCE [LARGE SCALE GENOMIC DNA]</scope>
    <source>
        <strain evidence="11 12">MB_m1</strain>
    </source>
</reference>
<dbReference type="GO" id="GO:0016837">
    <property type="term" value="F:carbon-oxygen lyase activity, acting on polysaccharides"/>
    <property type="evidence" value="ECO:0007669"/>
    <property type="project" value="TreeGrafter"/>
</dbReference>
<evidence type="ECO:0000256" key="5">
    <source>
        <dbReference type="ARBA" id="ARBA00022729"/>
    </source>
</evidence>
<keyword evidence="3" id="KW-0964">Secreted</keyword>
<dbReference type="HOGENOM" id="CLU_030634_1_0_1"/>
<keyword evidence="5 9" id="KW-0732">Signal</keyword>
<evidence type="ECO:0000259" key="10">
    <source>
        <dbReference type="Pfam" id="PF22842"/>
    </source>
</evidence>
<proteinExistence type="inferred from homology"/>
<comment type="cofactor">
    <cofactor evidence="1">
        <name>Ca(2+)</name>
        <dbReference type="ChEBI" id="CHEBI:29108"/>
    </cofactor>
</comment>
<evidence type="ECO:0000256" key="3">
    <source>
        <dbReference type="ARBA" id="ARBA00022525"/>
    </source>
</evidence>
<dbReference type="RefSeq" id="XP_007291271.1">
    <property type="nucleotide sequence ID" value="XM_007291209.1"/>
</dbReference>
<dbReference type="Proteomes" id="UP000006753">
    <property type="component" value="Unassembled WGS sequence"/>
</dbReference>
<keyword evidence="7 11" id="KW-0456">Lyase</keyword>
<accession>K1XZV5</accession>
<feature type="signal peptide" evidence="9">
    <location>
        <begin position="1"/>
        <end position="18"/>
    </location>
</feature>
<dbReference type="Pfam" id="PF22842">
    <property type="entry name" value="Pel9A-like_beta_helix"/>
    <property type="match status" value="1"/>
</dbReference>
<gene>
    <name evidence="11" type="ORF">MBM_03382</name>
</gene>
<dbReference type="InParanoid" id="K1XZV5"/>
<dbReference type="eggNOG" id="ENOG502QSUT">
    <property type="taxonomic scope" value="Eukaryota"/>
</dbReference>
<keyword evidence="6" id="KW-0106">Calcium</keyword>
<evidence type="ECO:0000256" key="1">
    <source>
        <dbReference type="ARBA" id="ARBA00001913"/>
    </source>
</evidence>
<evidence type="ECO:0000313" key="12">
    <source>
        <dbReference type="Proteomes" id="UP000006753"/>
    </source>
</evidence>
<protein>
    <submittedName>
        <fullName evidence="11">Pectate lyase</fullName>
    </submittedName>
</protein>
<evidence type="ECO:0000256" key="9">
    <source>
        <dbReference type="SAM" id="SignalP"/>
    </source>
</evidence>
<feature type="domain" description="Pel9A-like right handed beta-helix region" evidence="10">
    <location>
        <begin position="145"/>
        <end position="307"/>
    </location>
</feature>
<evidence type="ECO:0000256" key="8">
    <source>
        <dbReference type="ARBA" id="ARBA00038263"/>
    </source>
</evidence>
<dbReference type="EMBL" id="JH921433">
    <property type="protein sequence ID" value="EKD18389.1"/>
    <property type="molecule type" value="Genomic_DNA"/>
</dbReference>
<feature type="chain" id="PRO_5003853586" evidence="9">
    <location>
        <begin position="19"/>
        <end position="392"/>
    </location>
</feature>
<dbReference type="AlphaFoldDB" id="K1XZV5"/>
<evidence type="ECO:0000256" key="6">
    <source>
        <dbReference type="ARBA" id="ARBA00022837"/>
    </source>
</evidence>
<evidence type="ECO:0000313" key="11">
    <source>
        <dbReference type="EMBL" id="EKD18389.1"/>
    </source>
</evidence>
<dbReference type="PANTHER" id="PTHR40088">
    <property type="entry name" value="PECTATE LYASE (EUROFUNG)"/>
    <property type="match status" value="1"/>
</dbReference>
<comment type="subcellular location">
    <subcellularLocation>
        <location evidence="2">Secreted</location>
    </subcellularLocation>
</comment>
<dbReference type="InterPro" id="IPR011050">
    <property type="entry name" value="Pectin_lyase_fold/virulence"/>
</dbReference>
<dbReference type="InterPro" id="IPR012334">
    <property type="entry name" value="Pectin_lyas_fold"/>
</dbReference>
<name>K1XZV5_MARBU</name>
<dbReference type="InterPro" id="IPR052052">
    <property type="entry name" value="Polysaccharide_Lyase_9"/>
</dbReference>
<dbReference type="OrthoDB" id="5561043at2759"/>
<dbReference type="SUPFAM" id="SSF51126">
    <property type="entry name" value="Pectin lyase-like"/>
    <property type="match status" value="1"/>
</dbReference>